<comment type="caution">
    <text evidence="1">The sequence shown here is derived from an EMBL/GenBank/DDBJ whole genome shotgun (WGS) entry which is preliminary data.</text>
</comment>
<keyword evidence="2" id="KW-1185">Reference proteome</keyword>
<sequence length="112" mass="12562">MNKSTNVAITYESNSASTPDKSGAVWIQEGFNELHFSIKDLKQIVHLLSAVDGVENIDLAHYAKISISQDSVWFSNNGYSVCPMISKRDLLSRLEVLLQDSEKNRIREGGQY</sequence>
<dbReference type="Proteomes" id="UP001202961">
    <property type="component" value="Unassembled WGS sequence"/>
</dbReference>
<evidence type="ECO:0008006" key="3">
    <source>
        <dbReference type="Google" id="ProtNLM"/>
    </source>
</evidence>
<gene>
    <name evidence="1" type="ORF">NB063_03245</name>
</gene>
<dbReference type="RefSeq" id="WP_250927304.1">
    <property type="nucleotide sequence ID" value="NZ_JAMQBK010000012.1"/>
</dbReference>
<name>A0ABT0TYF5_9BACT</name>
<organism evidence="1 2">
    <name type="scientific">Aporhodopirellula aestuarii</name>
    <dbReference type="NCBI Taxonomy" id="2950107"/>
    <lineage>
        <taxon>Bacteria</taxon>
        <taxon>Pseudomonadati</taxon>
        <taxon>Planctomycetota</taxon>
        <taxon>Planctomycetia</taxon>
        <taxon>Pirellulales</taxon>
        <taxon>Pirellulaceae</taxon>
        <taxon>Aporhodopirellula</taxon>
    </lineage>
</organism>
<evidence type="ECO:0000313" key="1">
    <source>
        <dbReference type="EMBL" id="MCM2369633.1"/>
    </source>
</evidence>
<evidence type="ECO:0000313" key="2">
    <source>
        <dbReference type="Proteomes" id="UP001202961"/>
    </source>
</evidence>
<protein>
    <recommendedName>
        <fullName evidence="3">LAGLIDADG homing endonuclease</fullName>
    </recommendedName>
</protein>
<accession>A0ABT0TYF5</accession>
<proteinExistence type="predicted"/>
<dbReference type="EMBL" id="JAMQBK010000012">
    <property type="protein sequence ID" value="MCM2369633.1"/>
    <property type="molecule type" value="Genomic_DNA"/>
</dbReference>
<reference evidence="1 2" key="1">
    <citation type="journal article" date="2022" name="Syst. Appl. Microbiol.">
        <title>Rhodopirellula aestuarii sp. nov., a novel member of the genus Rhodopirellula isolated from brackish sediments collected in the Tagus River estuary, Portugal.</title>
        <authorList>
            <person name="Vitorino I.R."/>
            <person name="Klimek D."/>
            <person name="Calusinska M."/>
            <person name="Lobo-da-Cunha A."/>
            <person name="Vasconcelos V."/>
            <person name="Lage O.M."/>
        </authorList>
    </citation>
    <scope>NUCLEOTIDE SEQUENCE [LARGE SCALE GENOMIC DNA]</scope>
    <source>
        <strain evidence="1 2">ICT_H3.1</strain>
    </source>
</reference>